<protein>
    <submittedName>
        <fullName evidence="2">Uncharacterized protein</fullName>
    </submittedName>
</protein>
<feature type="compositionally biased region" description="Acidic residues" evidence="1">
    <location>
        <begin position="50"/>
        <end position="70"/>
    </location>
</feature>
<dbReference type="EMBL" id="JAJSOW010000002">
    <property type="protein sequence ID" value="KAI9199019.1"/>
    <property type="molecule type" value="Genomic_DNA"/>
</dbReference>
<reference evidence="2 3" key="1">
    <citation type="journal article" date="2022" name="Plant J.">
        <title>Strategies of tolerance reflected in two North American maple genomes.</title>
        <authorList>
            <person name="McEvoy S.L."/>
            <person name="Sezen U.U."/>
            <person name="Trouern-Trend A."/>
            <person name="McMahon S.M."/>
            <person name="Schaberg P.G."/>
            <person name="Yang J."/>
            <person name="Wegrzyn J.L."/>
            <person name="Swenson N.G."/>
        </authorList>
    </citation>
    <scope>NUCLEOTIDE SEQUENCE [LARGE SCALE GENOMIC DNA]</scope>
    <source>
        <strain evidence="2">91603</strain>
    </source>
</reference>
<evidence type="ECO:0000256" key="1">
    <source>
        <dbReference type="SAM" id="MobiDB-lite"/>
    </source>
</evidence>
<dbReference type="Proteomes" id="UP001064489">
    <property type="component" value="Chromosome 13"/>
</dbReference>
<gene>
    <name evidence="2" type="ORF">LWI28_026048</name>
</gene>
<keyword evidence="3" id="KW-1185">Reference proteome</keyword>
<comment type="caution">
    <text evidence="2">The sequence shown here is derived from an EMBL/GenBank/DDBJ whole genome shotgun (WGS) entry which is preliminary data.</text>
</comment>
<proteinExistence type="predicted"/>
<evidence type="ECO:0000313" key="3">
    <source>
        <dbReference type="Proteomes" id="UP001064489"/>
    </source>
</evidence>
<dbReference type="AlphaFoldDB" id="A0AAD5JRI8"/>
<feature type="region of interest" description="Disordered" evidence="1">
    <location>
        <begin position="45"/>
        <end position="78"/>
    </location>
</feature>
<name>A0AAD5JRI8_ACENE</name>
<evidence type="ECO:0000313" key="2">
    <source>
        <dbReference type="EMBL" id="KAI9199019.1"/>
    </source>
</evidence>
<feature type="region of interest" description="Disordered" evidence="1">
    <location>
        <begin position="1"/>
        <end position="26"/>
    </location>
</feature>
<organism evidence="2 3">
    <name type="scientific">Acer negundo</name>
    <name type="common">Box elder</name>
    <dbReference type="NCBI Taxonomy" id="4023"/>
    <lineage>
        <taxon>Eukaryota</taxon>
        <taxon>Viridiplantae</taxon>
        <taxon>Streptophyta</taxon>
        <taxon>Embryophyta</taxon>
        <taxon>Tracheophyta</taxon>
        <taxon>Spermatophyta</taxon>
        <taxon>Magnoliopsida</taxon>
        <taxon>eudicotyledons</taxon>
        <taxon>Gunneridae</taxon>
        <taxon>Pentapetalae</taxon>
        <taxon>rosids</taxon>
        <taxon>malvids</taxon>
        <taxon>Sapindales</taxon>
        <taxon>Sapindaceae</taxon>
        <taxon>Hippocastanoideae</taxon>
        <taxon>Acereae</taxon>
        <taxon>Acer</taxon>
    </lineage>
</organism>
<sequence>MSVEEYSPQLVEDDSPLLDDSNPQEEYSPLLVEDYSPQSVEIYSPLSDEMSTEENTIEEYTPETLEDDESQQSPRSEMDEATVEWFRNYENQLAEFIKKLEGHKIDFSTSFYEQLLRFGDLIVSEWPWCDGGIEYIWKEIIHVLLKEMASVSKSIVSELNKGEKLNSDNYEMWHRKVHLIFEEQEALETLTNTMDEPLNGNTA</sequence>
<accession>A0AAD5JRI8</accession>